<reference evidence="1" key="1">
    <citation type="submission" date="2015-01" db="EMBL/GenBank/DDBJ databases">
        <title>The Genome Sequence of Cryptococcus gattii CA1280.</title>
        <authorList>
            <consortium name="The Broad Institute Genomics Platform"/>
            <person name="Cuomo C."/>
            <person name="Litvintseva A."/>
            <person name="Chen Y."/>
            <person name="Heitman J."/>
            <person name="Sun S."/>
            <person name="Springer D."/>
            <person name="Dromer F."/>
            <person name="Young S."/>
            <person name="Zeng Q."/>
            <person name="Gargeya S."/>
            <person name="Abouelleil A."/>
            <person name="Alvarado L."/>
            <person name="Chapman S.B."/>
            <person name="Gainer-Dewar J."/>
            <person name="Goldberg J."/>
            <person name="Griggs A."/>
            <person name="Gujja S."/>
            <person name="Hansen M."/>
            <person name="Howarth C."/>
            <person name="Imamovic A."/>
            <person name="Larimer J."/>
            <person name="Murphy C."/>
            <person name="Naylor J."/>
            <person name="Pearson M."/>
            <person name="Priest M."/>
            <person name="Roberts A."/>
            <person name="Saif S."/>
            <person name="Shea T."/>
            <person name="Sykes S."/>
            <person name="Wortman J."/>
            <person name="Nusbaum C."/>
            <person name="Birren B."/>
        </authorList>
    </citation>
    <scope>NUCLEOTIDE SEQUENCE [LARGE SCALE GENOMIC DNA]</scope>
    <source>
        <strain evidence="1">CA1280</strain>
    </source>
</reference>
<protein>
    <submittedName>
        <fullName evidence="1">Uncharacterized protein</fullName>
    </submittedName>
</protein>
<evidence type="ECO:0000313" key="1">
    <source>
        <dbReference type="EMBL" id="KIR44344.1"/>
    </source>
</evidence>
<sequence length="431" mass="48084">MPSTSSFWSAILGFDIYTPMSVPELSPAVIQELLPHLLPPSPLPQPLLSKSLLQRLTYLPPSPSDLDAHLSPFPSSGEQPISTRLRELSRGHRWSEKQYIREGEDIFARMIVEREEGGEGVEVWFEWEGGSEGSEGRGWVYHSARLPSISEHNWVASPALLPPPISAVPESSYDEADDPYAAPAGYWSAFDDEPLSETKEPGYESDHIGAEDAYWAQYSRPATAPITPGTHTPGLYHAHSESNAHNVPHPHAHNGLASYFQKTRPSVSQERLKDIDETAVKLHESLTKLGLDPQNGGLTLASLSLEPKGIWRETGDDVRAKVAGKIGSGLNDIWRQFVGESEGEEKEEKAMEWLRLARPVVDPLASPIAINRNLNGEKVVAKLEVLKDMYELLNEAEEEQGFWRMVEGVIRKSSEEEGMEDEVTRQQMYYE</sequence>
<accession>A0A0D0VCT3</accession>
<gene>
    <name evidence="1" type="ORF">I312_06429</name>
</gene>
<dbReference type="HOGENOM" id="CLU_636180_0_0_1"/>
<dbReference type="AlphaFoldDB" id="A0A0D0VCT3"/>
<name>A0A0D0VCT3_CRYGA</name>
<organism evidence="1">
    <name type="scientific">Cryptococcus bacillisporus CA1280</name>
    <dbReference type="NCBI Taxonomy" id="1296109"/>
    <lineage>
        <taxon>Eukaryota</taxon>
        <taxon>Fungi</taxon>
        <taxon>Dikarya</taxon>
        <taxon>Basidiomycota</taxon>
        <taxon>Agaricomycotina</taxon>
        <taxon>Tremellomycetes</taxon>
        <taxon>Tremellales</taxon>
        <taxon>Cryptococcaceae</taxon>
        <taxon>Cryptococcus</taxon>
        <taxon>Cryptococcus gattii species complex</taxon>
    </lineage>
</organism>
<proteinExistence type="predicted"/>
<dbReference type="OrthoDB" id="2564062at2759"/>
<dbReference type="EMBL" id="KN848002">
    <property type="protein sequence ID" value="KIR44344.1"/>
    <property type="molecule type" value="Genomic_DNA"/>
</dbReference>